<dbReference type="RefSeq" id="WP_127000126.1">
    <property type="nucleotide sequence ID" value="NZ_JAKOAR010000004.1"/>
</dbReference>
<sequence length="571" mass="62023">MTTTADAPPTGEALLPRAMDAHMAGRLPEAVALYRSLLATTPFVPEIWNNLAFALADLGRKDEAAAAFHAAITVKPGYARPLIGLGNLHNAGTRPDKAILHWSRALSLEPGQGALIFNLGIALQEQGAAPEAAERFQQAAEALPGDPRLVSQLLLCLNYLDRPGEQLLDDHRRFDALHGRLDQPDPPPHANPPDPERKLRIGYLSVEFRAHLGGYFLAPLFDGHDRSAFEIHSYSILPEKAADGLTASFKEKSDGWRTVDSLGDEALAARIRADGIDILVDLAGHSGLNRLPALARRPAPVQMTWLGYPNTTGMRSMDHRLVDGITDPPGVAEGHASERLLRLPAPFLCFRPPADAPAVIPLPAGTAGVVTFGSFNKLAKLSDSTVRLWAAILRRAPGARLLLKDRSLDNPGTADAIRDRFRRAGADPDRLILLGWVEDPAGHLGLYNRIDIALDPTPYNGTITTCDALWMGAPMVTLLGDRHAARVGASLLSAVGLSELIAATPERYVDIAVSLAWDLNRLMWLRKGMRERLLGSPLCDEARFVRALESAYRQGWRDWCARQDGGGPDRP</sequence>
<dbReference type="Gene3D" id="1.25.40.10">
    <property type="entry name" value="Tetratricopeptide repeat domain"/>
    <property type="match status" value="2"/>
</dbReference>
<evidence type="ECO:0000313" key="11">
    <source>
        <dbReference type="EMBL" id="RUQ68946.1"/>
    </source>
</evidence>
<feature type="repeat" description="TPR" evidence="8">
    <location>
        <begin position="79"/>
        <end position="112"/>
    </location>
</feature>
<feature type="region of interest" description="Disordered" evidence="9">
    <location>
        <begin position="178"/>
        <end position="197"/>
    </location>
</feature>
<feature type="compositionally biased region" description="Pro residues" evidence="9">
    <location>
        <begin position="184"/>
        <end position="193"/>
    </location>
</feature>
<keyword evidence="7 8" id="KW-0802">TPR repeat</keyword>
<dbReference type="Gene3D" id="3.40.50.11380">
    <property type="match status" value="1"/>
</dbReference>
<dbReference type="EMBL" id="RZIJ01000013">
    <property type="protein sequence ID" value="RUQ68946.1"/>
    <property type="molecule type" value="Genomic_DNA"/>
</dbReference>
<feature type="repeat" description="TPR" evidence="8">
    <location>
        <begin position="45"/>
        <end position="78"/>
    </location>
</feature>
<dbReference type="GO" id="GO:0097363">
    <property type="term" value="F:protein O-acetylglucosaminyltransferase activity"/>
    <property type="evidence" value="ECO:0007669"/>
    <property type="project" value="UniProtKB-EC"/>
</dbReference>
<dbReference type="AlphaFoldDB" id="A0A3S0V5E7"/>
<comment type="similarity">
    <text evidence="2">Belongs to the glycosyltransferase 41 family. O-GlcNAc transferase subfamily.</text>
</comment>
<dbReference type="Pfam" id="PF13844">
    <property type="entry name" value="Glyco_transf_41"/>
    <property type="match status" value="2"/>
</dbReference>
<reference evidence="11 12" key="1">
    <citation type="submission" date="2018-12" db="EMBL/GenBank/DDBJ databases">
        <authorList>
            <person name="Yang Y."/>
        </authorList>
    </citation>
    <scope>NUCLEOTIDE SEQUENCE [LARGE SCALE GENOMIC DNA]</scope>
    <source>
        <strain evidence="11 12">GSF71</strain>
    </source>
</reference>
<name>A0A3S0V5E7_9PROT</name>
<dbReference type="SMART" id="SM00028">
    <property type="entry name" value="TPR"/>
    <property type="match status" value="3"/>
</dbReference>
<comment type="caution">
    <text evidence="11">The sequence shown here is derived from an EMBL/GenBank/DDBJ whole genome shotgun (WGS) entry which is preliminary data.</text>
</comment>
<dbReference type="SUPFAM" id="SSF48452">
    <property type="entry name" value="TPR-like"/>
    <property type="match status" value="1"/>
</dbReference>
<dbReference type="Gene3D" id="3.40.50.2000">
    <property type="entry name" value="Glycogen Phosphorylase B"/>
    <property type="match status" value="1"/>
</dbReference>
<keyword evidence="5" id="KW-0808">Transferase</keyword>
<evidence type="ECO:0000256" key="8">
    <source>
        <dbReference type="PROSITE-ProRule" id="PRU00339"/>
    </source>
</evidence>
<dbReference type="InterPro" id="IPR011990">
    <property type="entry name" value="TPR-like_helical_dom_sf"/>
</dbReference>
<evidence type="ECO:0000256" key="7">
    <source>
        <dbReference type="ARBA" id="ARBA00022803"/>
    </source>
</evidence>
<evidence type="ECO:0000313" key="12">
    <source>
        <dbReference type="Proteomes" id="UP000280346"/>
    </source>
</evidence>
<comment type="pathway">
    <text evidence="1">Protein modification; protein glycosylation.</text>
</comment>
<evidence type="ECO:0000256" key="4">
    <source>
        <dbReference type="ARBA" id="ARBA00022676"/>
    </source>
</evidence>
<feature type="domain" description="O-GlcNAc transferase C-terminal" evidence="10">
    <location>
        <begin position="369"/>
        <end position="546"/>
    </location>
</feature>
<dbReference type="SUPFAM" id="SSF53756">
    <property type="entry name" value="UDP-Glycosyltransferase/glycogen phosphorylase"/>
    <property type="match status" value="1"/>
</dbReference>
<evidence type="ECO:0000259" key="10">
    <source>
        <dbReference type="Pfam" id="PF13844"/>
    </source>
</evidence>
<accession>A0A3S0V5E7</accession>
<dbReference type="PANTHER" id="PTHR44835:SF1">
    <property type="entry name" value="PROTEIN O-GLCNAC TRANSFERASE"/>
    <property type="match status" value="1"/>
</dbReference>
<dbReference type="InterPro" id="IPR029489">
    <property type="entry name" value="OGT/SEC/SPY_C"/>
</dbReference>
<dbReference type="PANTHER" id="PTHR44835">
    <property type="entry name" value="UDP-N-ACETYLGLUCOSAMINE--PEPTIDE N-ACETYLGLUCOSAMINYLTRANSFERASE SPINDLY-RELATED"/>
    <property type="match status" value="1"/>
</dbReference>
<evidence type="ECO:0000256" key="2">
    <source>
        <dbReference type="ARBA" id="ARBA00005386"/>
    </source>
</evidence>
<evidence type="ECO:0000256" key="5">
    <source>
        <dbReference type="ARBA" id="ARBA00022679"/>
    </source>
</evidence>
<dbReference type="Proteomes" id="UP000280346">
    <property type="component" value="Unassembled WGS sequence"/>
</dbReference>
<dbReference type="InterPro" id="IPR019734">
    <property type="entry name" value="TPR_rpt"/>
</dbReference>
<gene>
    <name evidence="11" type="ORF">EJ913_17390</name>
</gene>
<evidence type="ECO:0000256" key="9">
    <source>
        <dbReference type="SAM" id="MobiDB-lite"/>
    </source>
</evidence>
<dbReference type="PROSITE" id="PS50005">
    <property type="entry name" value="TPR"/>
    <property type="match status" value="3"/>
</dbReference>
<proteinExistence type="inferred from homology"/>
<protein>
    <recommendedName>
        <fullName evidence="3">protein O-GlcNAc transferase</fullName>
        <ecNumber evidence="3">2.4.1.255</ecNumber>
    </recommendedName>
</protein>
<keyword evidence="6" id="KW-0677">Repeat</keyword>
<evidence type="ECO:0000256" key="1">
    <source>
        <dbReference type="ARBA" id="ARBA00004922"/>
    </source>
</evidence>
<evidence type="ECO:0000256" key="6">
    <source>
        <dbReference type="ARBA" id="ARBA00022737"/>
    </source>
</evidence>
<keyword evidence="12" id="KW-1185">Reference proteome</keyword>
<dbReference type="EC" id="2.4.1.255" evidence="3"/>
<dbReference type="OrthoDB" id="146908at2"/>
<organism evidence="11 12">
    <name type="scientific">Azospirillum doebereinerae</name>
    <dbReference type="NCBI Taxonomy" id="92933"/>
    <lineage>
        <taxon>Bacteria</taxon>
        <taxon>Pseudomonadati</taxon>
        <taxon>Pseudomonadota</taxon>
        <taxon>Alphaproteobacteria</taxon>
        <taxon>Rhodospirillales</taxon>
        <taxon>Azospirillaceae</taxon>
        <taxon>Azospirillum</taxon>
    </lineage>
</organism>
<dbReference type="Pfam" id="PF13432">
    <property type="entry name" value="TPR_16"/>
    <property type="match status" value="2"/>
</dbReference>
<keyword evidence="4" id="KW-0328">Glycosyltransferase</keyword>
<feature type="repeat" description="TPR" evidence="8">
    <location>
        <begin position="113"/>
        <end position="146"/>
    </location>
</feature>
<dbReference type="InterPro" id="IPR051939">
    <property type="entry name" value="Glycosyltr_41/O-GlcNAc_trsf"/>
</dbReference>
<feature type="domain" description="O-GlcNAc transferase C-terminal" evidence="10">
    <location>
        <begin position="195"/>
        <end position="347"/>
    </location>
</feature>
<evidence type="ECO:0000256" key="3">
    <source>
        <dbReference type="ARBA" id="ARBA00011970"/>
    </source>
</evidence>